<feature type="transmembrane region" description="Helical" evidence="7">
    <location>
        <begin position="525"/>
        <end position="551"/>
    </location>
</feature>
<evidence type="ECO:0000256" key="4">
    <source>
        <dbReference type="ARBA" id="ARBA00022692"/>
    </source>
</evidence>
<dbReference type="SUPFAM" id="SSF116726">
    <property type="entry name" value="TrkA C-terminal domain-like"/>
    <property type="match status" value="2"/>
</dbReference>
<feature type="transmembrane region" description="Helical" evidence="7">
    <location>
        <begin position="221"/>
        <end position="239"/>
    </location>
</feature>
<feature type="transmembrane region" description="Helical" evidence="7">
    <location>
        <begin position="149"/>
        <end position="175"/>
    </location>
</feature>
<evidence type="ECO:0000256" key="6">
    <source>
        <dbReference type="ARBA" id="ARBA00023136"/>
    </source>
</evidence>
<feature type="transmembrane region" description="Helical" evidence="7">
    <location>
        <begin position="6"/>
        <end position="24"/>
    </location>
</feature>
<dbReference type="InterPro" id="IPR006153">
    <property type="entry name" value="Cation/H_exchanger_TM"/>
</dbReference>
<dbReference type="PROSITE" id="PS51202">
    <property type="entry name" value="RCK_C"/>
    <property type="match status" value="2"/>
</dbReference>
<dbReference type="EMBL" id="SNXO01000020">
    <property type="protein sequence ID" value="TDP54594.1"/>
    <property type="molecule type" value="Genomic_DNA"/>
</dbReference>
<feature type="transmembrane region" description="Helical" evidence="7">
    <location>
        <begin position="458"/>
        <end position="478"/>
    </location>
</feature>
<feature type="domain" description="RCK C-terminal" evidence="8">
    <location>
        <begin position="573"/>
        <end position="659"/>
    </location>
</feature>
<keyword evidence="6 7" id="KW-0472">Membrane</keyword>
<dbReference type="InterPro" id="IPR006037">
    <property type="entry name" value="RCK_C"/>
</dbReference>
<dbReference type="OrthoDB" id="9793589at2"/>
<keyword evidence="10" id="KW-1185">Reference proteome</keyword>
<feature type="transmembrane region" description="Helical" evidence="7">
    <location>
        <begin position="31"/>
        <end position="52"/>
    </location>
</feature>
<dbReference type="GO" id="GO:0006813">
    <property type="term" value="P:potassium ion transport"/>
    <property type="evidence" value="ECO:0007669"/>
    <property type="project" value="InterPro"/>
</dbReference>
<feature type="transmembrane region" description="Helical" evidence="7">
    <location>
        <begin position="427"/>
        <end position="446"/>
    </location>
</feature>
<dbReference type="AlphaFoldDB" id="A0A4R6Q086"/>
<dbReference type="GO" id="GO:0008324">
    <property type="term" value="F:monoatomic cation transmembrane transporter activity"/>
    <property type="evidence" value="ECO:0007669"/>
    <property type="project" value="InterPro"/>
</dbReference>
<dbReference type="GO" id="GO:0015297">
    <property type="term" value="F:antiporter activity"/>
    <property type="evidence" value="ECO:0007669"/>
    <property type="project" value="InterPro"/>
</dbReference>
<feature type="domain" description="RCK C-terminal" evidence="8">
    <location>
        <begin position="670"/>
        <end position="757"/>
    </location>
</feature>
<feature type="transmembrane region" description="Helical" evidence="7">
    <location>
        <begin position="331"/>
        <end position="351"/>
    </location>
</feature>
<feature type="transmembrane region" description="Helical" evidence="7">
    <location>
        <begin position="357"/>
        <end position="377"/>
    </location>
</feature>
<gene>
    <name evidence="9" type="ORF">EV211_1202</name>
</gene>
<evidence type="ECO:0000256" key="7">
    <source>
        <dbReference type="SAM" id="Phobius"/>
    </source>
</evidence>
<proteinExistence type="inferred from homology"/>
<dbReference type="GO" id="GO:1902600">
    <property type="term" value="P:proton transmembrane transport"/>
    <property type="evidence" value="ECO:0007669"/>
    <property type="project" value="InterPro"/>
</dbReference>
<reference evidence="9 10" key="1">
    <citation type="submission" date="2019-03" db="EMBL/GenBank/DDBJ databases">
        <title>Genomic Encyclopedia of Type Strains, Phase IV (KMG-IV): sequencing the most valuable type-strain genomes for metagenomic binning, comparative biology and taxonomic classification.</title>
        <authorList>
            <person name="Goeker M."/>
        </authorList>
    </citation>
    <scope>NUCLEOTIDE SEQUENCE [LARGE SCALE GENOMIC DNA]</scope>
    <source>
        <strain evidence="9 10">DSM 28287</strain>
    </source>
</reference>
<dbReference type="RefSeq" id="WP_133528571.1">
    <property type="nucleotide sequence ID" value="NZ_SNXO01000020.1"/>
</dbReference>
<dbReference type="Pfam" id="PF02080">
    <property type="entry name" value="TrkA_C"/>
    <property type="match status" value="1"/>
</dbReference>
<evidence type="ECO:0000256" key="5">
    <source>
        <dbReference type="ARBA" id="ARBA00022989"/>
    </source>
</evidence>
<dbReference type="InterPro" id="IPR036721">
    <property type="entry name" value="RCK_C_sf"/>
</dbReference>
<feature type="transmembrane region" description="Helical" evidence="7">
    <location>
        <begin position="298"/>
        <end position="319"/>
    </location>
</feature>
<dbReference type="PANTHER" id="PTHR42751">
    <property type="entry name" value="SODIUM/HYDROGEN EXCHANGER FAMILY/TRKA DOMAIN PROTEIN"/>
    <property type="match status" value="1"/>
</dbReference>
<evidence type="ECO:0000256" key="1">
    <source>
        <dbReference type="ARBA" id="ARBA00004141"/>
    </source>
</evidence>
<evidence type="ECO:0000256" key="3">
    <source>
        <dbReference type="ARBA" id="ARBA00022448"/>
    </source>
</evidence>
<dbReference type="Gene3D" id="3.30.70.1450">
    <property type="entry name" value="Regulator of K+ conductance, C-terminal domain"/>
    <property type="match status" value="2"/>
</dbReference>
<comment type="subcellular location">
    <subcellularLocation>
        <location evidence="1">Membrane</location>
        <topology evidence="1">Multi-pass membrane protein</topology>
    </subcellularLocation>
</comment>
<dbReference type="Gene3D" id="1.20.1530.20">
    <property type="match status" value="1"/>
</dbReference>
<evidence type="ECO:0000259" key="8">
    <source>
        <dbReference type="PROSITE" id="PS51202"/>
    </source>
</evidence>
<protein>
    <submittedName>
        <fullName evidence="9">Transporter (CPA2 family)</fullName>
    </submittedName>
</protein>
<feature type="transmembrane region" description="Helical" evidence="7">
    <location>
        <begin position="89"/>
        <end position="113"/>
    </location>
</feature>
<dbReference type="GO" id="GO:0016020">
    <property type="term" value="C:membrane"/>
    <property type="evidence" value="ECO:0007669"/>
    <property type="project" value="UniProtKB-SubCell"/>
</dbReference>
<dbReference type="Proteomes" id="UP000295500">
    <property type="component" value="Unassembled WGS sequence"/>
</dbReference>
<keyword evidence="3" id="KW-0813">Transport</keyword>
<feature type="transmembrane region" description="Helical" evidence="7">
    <location>
        <begin position="187"/>
        <end position="209"/>
    </location>
</feature>
<sequence length="759" mass="83727">MHIPSLLSDLAIMLLSAGVVSVIFKKLKLPVIIGYIAVGFLISPYFPMFFNVEDTSSINTWSEIGVIIILFHIGLEFDFHQLAKIGSTAIITALVKMSGVMLVGYLFGSLIGLSTMNSIFLGAMISISSTVVIKRSFDELGLRKEKYTSLVMGTLIMEDVLGVFMIVVLSTFSVGQKVSGADFAGNLALMGCYLIIWLILGIFLLPTVLNRIMSIMNDEMVTVLSLGICFGMALIARRIGFSVELGAFLAGSLFAGTRHAARVERTTRGVKDMFGAIFFLSVGMMVDPHVIATNWVSIIIIAVVAVGAKLVFAMAGMILSGQSLNTAVKSGFSLAPIGEFSFIIASLGISLGVMDSYLYPIIVAASIITILCTPSLISHSNSVCEYLEEHLPDKLKDKLRQYTSNDHIEEEKDQDWVIHSKGFFSRLVVYGVIMLVTAVLGVRFLAPVLNSWLPSMGADALTCVMIYLVIAIFLKPFMNLHNTSFTHLWLTSKANRPPLVVLVLVKVIVVIAIAMIPIIKFYGVHWLIAIVPILAAIIIVGKTDIVSTSYIQMETRFLRNLNEKTIHREEAEHGKQEWLDEDINIISFFVPLDAPYIGKSLSELHWGKNHNVYVVKMHLNRTGKYLLLPGGRTHVHAGDKIYAVGDKKSLQNYYRLIGVEPKRAIRTLEEFMETDYGDTDHALACGVIRLTGDEPYSGQAILSSRMLDKWHCVVLGLQKDGYPIMMPDPHLILRKGDVIWVMGSNNNVGRLEALSITPE</sequence>
<keyword evidence="5 7" id="KW-1133">Transmembrane helix</keyword>
<organism evidence="9 10">
    <name type="scientific">Aminicella lysinilytica</name>
    <dbReference type="NCBI Taxonomy" id="433323"/>
    <lineage>
        <taxon>Bacteria</taxon>
        <taxon>Bacillati</taxon>
        <taxon>Bacillota</taxon>
        <taxon>Clostridia</taxon>
        <taxon>Peptostreptococcales</taxon>
        <taxon>Anaerovoracaceae</taxon>
        <taxon>Aminicella</taxon>
    </lineage>
</organism>
<feature type="transmembrane region" description="Helical" evidence="7">
    <location>
        <begin position="499"/>
        <end position="519"/>
    </location>
</feature>
<evidence type="ECO:0000256" key="2">
    <source>
        <dbReference type="ARBA" id="ARBA00005551"/>
    </source>
</evidence>
<feature type="transmembrane region" description="Helical" evidence="7">
    <location>
        <begin position="58"/>
        <end position="77"/>
    </location>
</feature>
<accession>A0A4R6Q086</accession>
<evidence type="ECO:0000313" key="9">
    <source>
        <dbReference type="EMBL" id="TDP54594.1"/>
    </source>
</evidence>
<evidence type="ECO:0000313" key="10">
    <source>
        <dbReference type="Proteomes" id="UP000295500"/>
    </source>
</evidence>
<comment type="similarity">
    <text evidence="2">Belongs to the monovalent cation:proton antiporter 2 (CPA2) transporter (TC 2.A.37) family.</text>
</comment>
<feature type="transmembrane region" description="Helical" evidence="7">
    <location>
        <begin position="119"/>
        <end position="137"/>
    </location>
</feature>
<dbReference type="InterPro" id="IPR038770">
    <property type="entry name" value="Na+/solute_symporter_sf"/>
</dbReference>
<dbReference type="Pfam" id="PF00999">
    <property type="entry name" value="Na_H_Exchanger"/>
    <property type="match status" value="1"/>
</dbReference>
<comment type="caution">
    <text evidence="9">The sequence shown here is derived from an EMBL/GenBank/DDBJ whole genome shotgun (WGS) entry which is preliminary data.</text>
</comment>
<name>A0A4R6Q086_9FIRM</name>
<dbReference type="PANTHER" id="PTHR42751:SF3">
    <property type="entry name" value="SODIUM_GLUTAMATE SYMPORTER"/>
    <property type="match status" value="1"/>
</dbReference>
<keyword evidence="4 7" id="KW-0812">Transmembrane</keyword>